<evidence type="ECO:0000256" key="4">
    <source>
        <dbReference type="ARBA" id="ARBA00022842"/>
    </source>
</evidence>
<dbReference type="PANTHER" id="PTHR30001">
    <property type="entry name" value="RIBONUCLEASE"/>
    <property type="match status" value="1"/>
</dbReference>
<evidence type="ECO:0000256" key="6">
    <source>
        <dbReference type="SAM" id="Coils"/>
    </source>
</evidence>
<evidence type="ECO:0000313" key="9">
    <source>
        <dbReference type="Proteomes" id="UP000321721"/>
    </source>
</evidence>
<dbReference type="GO" id="GO:0016787">
    <property type="term" value="F:hydrolase activity"/>
    <property type="evidence" value="ECO:0007669"/>
    <property type="project" value="UniProtKB-KW"/>
</dbReference>
<dbReference type="Pfam" id="PF10150">
    <property type="entry name" value="RNase_E_G"/>
    <property type="match status" value="1"/>
</dbReference>
<dbReference type="RefSeq" id="WP_147098982.1">
    <property type="nucleotide sequence ID" value="NZ_VOOS01000002.1"/>
</dbReference>
<organism evidence="8 9">
    <name type="scientific">Vicingus serpentipes</name>
    <dbReference type="NCBI Taxonomy" id="1926625"/>
    <lineage>
        <taxon>Bacteria</taxon>
        <taxon>Pseudomonadati</taxon>
        <taxon>Bacteroidota</taxon>
        <taxon>Flavobacteriia</taxon>
        <taxon>Flavobacteriales</taxon>
        <taxon>Vicingaceae</taxon>
        <taxon>Vicingus</taxon>
    </lineage>
</organism>
<dbReference type="EMBL" id="VOOS01000002">
    <property type="protein sequence ID" value="TXB65793.1"/>
    <property type="molecule type" value="Genomic_DNA"/>
</dbReference>
<dbReference type="AlphaFoldDB" id="A0A5C6RU93"/>
<gene>
    <name evidence="8" type="ORF">FRY74_04295</name>
</gene>
<dbReference type="GO" id="GO:0005737">
    <property type="term" value="C:cytoplasm"/>
    <property type="evidence" value="ECO:0007669"/>
    <property type="project" value="TreeGrafter"/>
</dbReference>
<dbReference type="InterPro" id="IPR019307">
    <property type="entry name" value="RNA-bd_AU-1/RNase_E/G"/>
</dbReference>
<evidence type="ECO:0000313" key="8">
    <source>
        <dbReference type="EMBL" id="TXB65793.1"/>
    </source>
</evidence>
<feature type="coiled-coil region" evidence="6">
    <location>
        <begin position="331"/>
        <end position="358"/>
    </location>
</feature>
<dbReference type="SUPFAM" id="SSF50249">
    <property type="entry name" value="Nucleic acid-binding proteins"/>
    <property type="match status" value="1"/>
</dbReference>
<reference evidence="8 9" key="1">
    <citation type="submission" date="2019-08" db="EMBL/GenBank/DDBJ databases">
        <title>Genome of Vicingus serpentipes NCIMB 15042.</title>
        <authorList>
            <person name="Bowman J.P."/>
        </authorList>
    </citation>
    <scope>NUCLEOTIDE SEQUENCE [LARGE SCALE GENOMIC DNA]</scope>
    <source>
        <strain evidence="8 9">NCIMB 15042</strain>
    </source>
</reference>
<dbReference type="CDD" id="cd04453">
    <property type="entry name" value="S1_RNase_E"/>
    <property type="match status" value="1"/>
</dbReference>
<name>A0A5C6RU93_9FLAO</name>
<dbReference type="OrthoDB" id="9804278at2"/>
<dbReference type="InterPro" id="IPR003029">
    <property type="entry name" value="S1_domain"/>
</dbReference>
<dbReference type="Proteomes" id="UP000321721">
    <property type="component" value="Unassembled WGS sequence"/>
</dbReference>
<comment type="caution">
    <text evidence="8">The sequence shown here is derived from an EMBL/GenBank/DDBJ whole genome shotgun (WGS) entry which is preliminary data.</text>
</comment>
<keyword evidence="9" id="KW-1185">Reference proteome</keyword>
<keyword evidence="5" id="KW-0694">RNA-binding</keyword>
<dbReference type="SMART" id="SM00316">
    <property type="entry name" value="S1"/>
    <property type="match status" value="1"/>
</dbReference>
<keyword evidence="6" id="KW-0175">Coiled coil</keyword>
<dbReference type="PANTHER" id="PTHR30001:SF0">
    <property type="entry name" value="RIBONUCLEASE G"/>
    <property type="match status" value="1"/>
</dbReference>
<comment type="cofactor">
    <cofactor evidence="1">
        <name>Mg(2+)</name>
        <dbReference type="ChEBI" id="CHEBI:18420"/>
    </cofactor>
</comment>
<dbReference type="GO" id="GO:0006364">
    <property type="term" value="P:rRNA processing"/>
    <property type="evidence" value="ECO:0007669"/>
    <property type="project" value="TreeGrafter"/>
</dbReference>
<evidence type="ECO:0000256" key="1">
    <source>
        <dbReference type="ARBA" id="ARBA00001946"/>
    </source>
</evidence>
<keyword evidence="4" id="KW-0460">Magnesium</keyword>
<evidence type="ECO:0000259" key="7">
    <source>
        <dbReference type="SMART" id="SM00316"/>
    </source>
</evidence>
<dbReference type="GO" id="GO:0046872">
    <property type="term" value="F:metal ion binding"/>
    <property type="evidence" value="ECO:0007669"/>
    <property type="project" value="UniProtKB-KW"/>
</dbReference>
<dbReference type="NCBIfam" id="TIGR00757">
    <property type="entry name" value="RNaseEG"/>
    <property type="match status" value="1"/>
</dbReference>
<evidence type="ECO:0000256" key="3">
    <source>
        <dbReference type="ARBA" id="ARBA00022801"/>
    </source>
</evidence>
<feature type="domain" description="S1 motif" evidence="7">
    <location>
        <begin position="37"/>
        <end position="140"/>
    </location>
</feature>
<keyword evidence="3" id="KW-0378">Hydrolase</keyword>
<dbReference type="InterPro" id="IPR012340">
    <property type="entry name" value="NA-bd_OB-fold"/>
</dbReference>
<accession>A0A5C6RU93</accession>
<evidence type="ECO:0000256" key="5">
    <source>
        <dbReference type="ARBA" id="ARBA00022884"/>
    </source>
</evidence>
<keyword evidence="2" id="KW-0479">Metal-binding</keyword>
<proteinExistence type="predicted"/>
<dbReference type="InterPro" id="IPR004659">
    <property type="entry name" value="RNase_E/G"/>
</dbReference>
<dbReference type="Gene3D" id="2.40.50.140">
    <property type="entry name" value="Nucleic acid-binding proteins"/>
    <property type="match status" value="1"/>
</dbReference>
<dbReference type="GO" id="GO:0004540">
    <property type="term" value="F:RNA nuclease activity"/>
    <property type="evidence" value="ECO:0007669"/>
    <property type="project" value="InterPro"/>
</dbReference>
<evidence type="ECO:0000256" key="2">
    <source>
        <dbReference type="ARBA" id="ARBA00022723"/>
    </source>
</evidence>
<protein>
    <submittedName>
        <fullName evidence="8">Rne/Rng family ribonuclease</fullName>
    </submittedName>
</protein>
<sequence length="520" mass="58996">MSVELIIDSSPKEVVIAILRDNKLLELHKEKNNNSFSVGDIYLAKVRKIMPGLNATFVNVGYERDAFLHYLDLGPKFNSFTKYTRGVAGGSLNSSSIDFEFEPEIEKTGKIEKVLKTNDQILVQIAKEPISTKGPRLSAEISLAGRYLVLVPFANKVSVSQKLKDVDERERLIRLIKSIKPKGFGVIVRTVAKNKKVADLHADMNDLVSRWELCYNELKNAHAPKKVLGELDRTSALLRDLLNKDFNTIHVNDNTVANELRSFLKTIAPDKESIVKDYNGKMPILDNFGVEKQIKSLFGKNVTLKSGVYLIIEHTEALHVIDVNSGQRGKKKDSTQEQNALEVNLEAAEEVARQLRLRDMGGIVVVDFIDMKEAENRQLLFDKMKEFMEGDRAKHNILPPSKFGLVQITRQRVRPEMDIKTAEKCPCCGGNGEVHSTILLVDDIESNLKYITQQQKIKKIRINTHPYVEAYINKSQGFFKGSLRKQWEKKLSCLIDVVPTTAYSLLEYRFMDEKGEEILF</sequence>
<dbReference type="GO" id="GO:0003723">
    <property type="term" value="F:RNA binding"/>
    <property type="evidence" value="ECO:0007669"/>
    <property type="project" value="UniProtKB-KW"/>
</dbReference>